<dbReference type="AlphaFoldDB" id="A0A9Q0MPU9"/>
<feature type="domain" description="N-acetyltransferase" evidence="2">
    <location>
        <begin position="330"/>
        <end position="455"/>
    </location>
</feature>
<gene>
    <name evidence="3" type="ORF">Bhyg_14411</name>
</gene>
<dbReference type="Proteomes" id="UP001151699">
    <property type="component" value="Chromosome C"/>
</dbReference>
<proteinExistence type="predicted"/>
<evidence type="ECO:0000256" key="1">
    <source>
        <dbReference type="SAM" id="SignalP"/>
    </source>
</evidence>
<reference evidence="3" key="1">
    <citation type="submission" date="2022-07" db="EMBL/GenBank/DDBJ databases">
        <authorList>
            <person name="Trinca V."/>
            <person name="Uliana J.V.C."/>
            <person name="Torres T.T."/>
            <person name="Ward R.J."/>
            <person name="Monesi N."/>
        </authorList>
    </citation>
    <scope>NUCLEOTIDE SEQUENCE</scope>
    <source>
        <strain evidence="3">HSMRA1968</strain>
        <tissue evidence="3">Whole embryos</tissue>
    </source>
</reference>
<dbReference type="Pfam" id="PF00583">
    <property type="entry name" value="Acetyltransf_1"/>
    <property type="match status" value="1"/>
</dbReference>
<feature type="non-terminal residue" evidence="3">
    <location>
        <position position="1"/>
    </location>
</feature>
<dbReference type="Gene3D" id="3.40.630.30">
    <property type="match status" value="2"/>
</dbReference>
<protein>
    <recommendedName>
        <fullName evidence="2">N-acetyltransferase domain-containing protein</fullName>
    </recommendedName>
</protein>
<evidence type="ECO:0000259" key="2">
    <source>
        <dbReference type="Pfam" id="PF00583"/>
    </source>
</evidence>
<evidence type="ECO:0000313" key="4">
    <source>
        <dbReference type="Proteomes" id="UP001151699"/>
    </source>
</evidence>
<dbReference type="PANTHER" id="PTHR20905">
    <property type="entry name" value="N-ACETYLTRANSFERASE-RELATED"/>
    <property type="match status" value="1"/>
</dbReference>
<dbReference type="SUPFAM" id="SSF55729">
    <property type="entry name" value="Acyl-CoA N-acyltransferases (Nat)"/>
    <property type="match status" value="2"/>
</dbReference>
<name>A0A9Q0MPU9_9DIPT</name>
<sequence>VNLLLVIACHFCCNVFLSDNVVILNKICSANIPIIEINIAKVHQHFRFLNDVLTLQSKMTKFDTKFIRPHNIPYPNIWLAFEAPDVNGDMAKYRIQDIPKDRFDDAVQHMETHYIADETLCRARNLANDKKSVNDLKSIWKELIRDEKLSLVCFKEGSEEIVGINVLFIEEKNAVVHWDEYESEHVKDMELASFYMMDQFDAFEHYQVERYLSCFGLSVAPAYRQRGIAVKLLEARVSSSRSCINNDNLKRMTAFVRPQNIPYPNIWLTFEAPDVNGDLVKYRIQDIPKDRFVDAVQHMKTHYIADETLCRARNVTFDKKSVNDLKYIWKELIRDEKLSLVCFKEGSDEIVGMNVLFIEEKNAVVDWDEYESEHVKDMELASFYMMDQFDAFEHYQVERYLSAFGLSVAPAYRRLGIAVKLLEARKHLGKACGLTLTSNLFHSSVSQKVAEKAGFEKNFEISFEELAKKDARYTFNVDDPTCAIYSMRI</sequence>
<feature type="signal peptide" evidence="1">
    <location>
        <begin position="1"/>
        <end position="18"/>
    </location>
</feature>
<accession>A0A9Q0MPU9</accession>
<dbReference type="PANTHER" id="PTHR20905:SF32">
    <property type="entry name" value="ARYLALKYLAMINE N-ACETYLTRANSFERASE-LIKE 7, ISOFORM A"/>
    <property type="match status" value="1"/>
</dbReference>
<comment type="caution">
    <text evidence="3">The sequence shown here is derived from an EMBL/GenBank/DDBJ whole genome shotgun (WGS) entry which is preliminary data.</text>
</comment>
<organism evidence="3 4">
    <name type="scientific">Pseudolycoriella hygida</name>
    <dbReference type="NCBI Taxonomy" id="35572"/>
    <lineage>
        <taxon>Eukaryota</taxon>
        <taxon>Metazoa</taxon>
        <taxon>Ecdysozoa</taxon>
        <taxon>Arthropoda</taxon>
        <taxon>Hexapoda</taxon>
        <taxon>Insecta</taxon>
        <taxon>Pterygota</taxon>
        <taxon>Neoptera</taxon>
        <taxon>Endopterygota</taxon>
        <taxon>Diptera</taxon>
        <taxon>Nematocera</taxon>
        <taxon>Sciaroidea</taxon>
        <taxon>Sciaridae</taxon>
        <taxon>Pseudolycoriella</taxon>
    </lineage>
</organism>
<dbReference type="InterPro" id="IPR000182">
    <property type="entry name" value="GNAT_dom"/>
</dbReference>
<dbReference type="InterPro" id="IPR016181">
    <property type="entry name" value="Acyl_CoA_acyltransferase"/>
</dbReference>
<keyword evidence="1" id="KW-0732">Signal</keyword>
<dbReference type="EMBL" id="WJQU01000004">
    <property type="protein sequence ID" value="KAJ6635825.1"/>
    <property type="molecule type" value="Genomic_DNA"/>
</dbReference>
<feature type="chain" id="PRO_5040481084" description="N-acetyltransferase domain-containing protein" evidence="1">
    <location>
        <begin position="19"/>
        <end position="489"/>
    </location>
</feature>
<dbReference type="OrthoDB" id="7782438at2759"/>
<keyword evidence="4" id="KW-1185">Reference proteome</keyword>
<evidence type="ECO:0000313" key="3">
    <source>
        <dbReference type="EMBL" id="KAJ6635825.1"/>
    </source>
</evidence>
<dbReference type="GO" id="GO:0008080">
    <property type="term" value="F:N-acetyltransferase activity"/>
    <property type="evidence" value="ECO:0007669"/>
    <property type="project" value="TreeGrafter"/>
</dbReference>